<comment type="caution">
    <text evidence="2">The sequence shown here is derived from an EMBL/GenBank/DDBJ whole genome shotgun (WGS) entry which is preliminary data.</text>
</comment>
<feature type="coiled-coil region" evidence="1">
    <location>
        <begin position="40"/>
        <end position="67"/>
    </location>
</feature>
<sequence>MRVDKTFSELWNLYLRENLNTELMNVEEYEEYEKEVKDTSLMAINTIKKLQQKIRELELENNQLKGINRFS</sequence>
<gene>
    <name evidence="2" type="ORF">CN357_22200</name>
</gene>
<accession>A0A9X6VW32</accession>
<dbReference type="RefSeq" id="WP_098297429.1">
    <property type="nucleotide sequence ID" value="NZ_JARPPC010000002.1"/>
</dbReference>
<evidence type="ECO:0000313" key="3">
    <source>
        <dbReference type="Proteomes" id="UP000220210"/>
    </source>
</evidence>
<organism evidence="2 3">
    <name type="scientific">Bacillus cereus</name>
    <dbReference type="NCBI Taxonomy" id="1396"/>
    <lineage>
        <taxon>Bacteria</taxon>
        <taxon>Bacillati</taxon>
        <taxon>Bacillota</taxon>
        <taxon>Bacilli</taxon>
        <taxon>Bacillales</taxon>
        <taxon>Bacillaceae</taxon>
        <taxon>Bacillus</taxon>
        <taxon>Bacillus cereus group</taxon>
    </lineage>
</organism>
<protein>
    <submittedName>
        <fullName evidence="2">Uncharacterized protein</fullName>
    </submittedName>
</protein>
<evidence type="ECO:0000256" key="1">
    <source>
        <dbReference type="SAM" id="Coils"/>
    </source>
</evidence>
<name>A0A9X6VW32_BACCE</name>
<dbReference type="EMBL" id="NTSO01000015">
    <property type="protein sequence ID" value="PFF46159.1"/>
    <property type="molecule type" value="Genomic_DNA"/>
</dbReference>
<keyword evidence="1" id="KW-0175">Coiled coil</keyword>
<proteinExistence type="predicted"/>
<reference evidence="2 3" key="1">
    <citation type="submission" date="2017-09" db="EMBL/GenBank/DDBJ databases">
        <title>Large-scale bioinformatics analysis of Bacillus genomes uncovers conserved roles of natural products in bacterial physiology.</title>
        <authorList>
            <consortium name="Agbiome Team Llc"/>
            <person name="Bleich R.M."/>
            <person name="Kirk G.J."/>
            <person name="Santa Maria K.C."/>
            <person name="Allen S.E."/>
            <person name="Farag S."/>
            <person name="Shank E.A."/>
            <person name="Bowers A."/>
        </authorList>
    </citation>
    <scope>NUCLEOTIDE SEQUENCE [LARGE SCALE GENOMIC DNA]</scope>
    <source>
        <strain evidence="2 3">AFS020204</strain>
    </source>
</reference>
<dbReference type="Proteomes" id="UP000220210">
    <property type="component" value="Unassembled WGS sequence"/>
</dbReference>
<dbReference type="AlphaFoldDB" id="A0A9X6VW32"/>
<evidence type="ECO:0000313" key="2">
    <source>
        <dbReference type="EMBL" id="PFF46159.1"/>
    </source>
</evidence>